<protein>
    <submittedName>
        <fullName evidence="1">Uncharacterized protein</fullName>
    </submittedName>
</protein>
<evidence type="ECO:0000313" key="2">
    <source>
        <dbReference type="Proteomes" id="UP000037035"/>
    </source>
</evidence>
<proteinExistence type="predicted"/>
<dbReference type="VEuPathDB" id="FungiDB:VP01_65g10"/>
<dbReference type="EMBL" id="LAVV01011941">
    <property type="protein sequence ID" value="KNZ47209.1"/>
    <property type="molecule type" value="Genomic_DNA"/>
</dbReference>
<dbReference type="AlphaFoldDB" id="A0A0L6UF69"/>
<dbReference type="Proteomes" id="UP000037035">
    <property type="component" value="Unassembled WGS sequence"/>
</dbReference>
<dbReference type="OrthoDB" id="2507825at2759"/>
<evidence type="ECO:0000313" key="1">
    <source>
        <dbReference type="EMBL" id="KNZ47209.1"/>
    </source>
</evidence>
<organism evidence="1 2">
    <name type="scientific">Puccinia sorghi</name>
    <dbReference type="NCBI Taxonomy" id="27349"/>
    <lineage>
        <taxon>Eukaryota</taxon>
        <taxon>Fungi</taxon>
        <taxon>Dikarya</taxon>
        <taxon>Basidiomycota</taxon>
        <taxon>Pucciniomycotina</taxon>
        <taxon>Pucciniomycetes</taxon>
        <taxon>Pucciniales</taxon>
        <taxon>Pucciniaceae</taxon>
        <taxon>Puccinia</taxon>
    </lineage>
</organism>
<keyword evidence="2" id="KW-1185">Reference proteome</keyword>
<comment type="caution">
    <text evidence="1">The sequence shown here is derived from an EMBL/GenBank/DDBJ whole genome shotgun (WGS) entry which is preliminary data.</text>
</comment>
<sequence>MAGFNTFGKFFLACTNWNSEFPLLAKLDNETLLRQYYALMNQFKQIKDHTDQ</sequence>
<accession>A0A0L6UF69</accession>
<reference evidence="1 2" key="1">
    <citation type="submission" date="2015-08" db="EMBL/GenBank/DDBJ databases">
        <title>Next Generation Sequencing and Analysis of the Genome of Puccinia sorghi L Schw, the Causal Agent of Maize Common Rust.</title>
        <authorList>
            <person name="Rochi L."/>
            <person name="Burguener G."/>
            <person name="Darino M."/>
            <person name="Turjanski A."/>
            <person name="Kreff E."/>
            <person name="Dieguez M.J."/>
            <person name="Sacco F."/>
        </authorList>
    </citation>
    <scope>NUCLEOTIDE SEQUENCE [LARGE SCALE GENOMIC DNA]</scope>
    <source>
        <strain evidence="1 2">RO10H11247</strain>
    </source>
</reference>
<name>A0A0L6UF69_9BASI</name>
<gene>
    <name evidence="1" type="ORF">VP01_65g10</name>
</gene>